<keyword evidence="1" id="KW-0472">Membrane</keyword>
<organism evidence="2">
    <name type="scientific">marine sediment metagenome</name>
    <dbReference type="NCBI Taxonomy" id="412755"/>
    <lineage>
        <taxon>unclassified sequences</taxon>
        <taxon>metagenomes</taxon>
        <taxon>ecological metagenomes</taxon>
    </lineage>
</organism>
<proteinExistence type="predicted"/>
<accession>A0A0F9K9F3</accession>
<gene>
    <name evidence="2" type="ORF">LCGC14_1662720</name>
</gene>
<dbReference type="EMBL" id="LAZR01014157">
    <property type="protein sequence ID" value="KKM18733.1"/>
    <property type="molecule type" value="Genomic_DNA"/>
</dbReference>
<evidence type="ECO:0000256" key="1">
    <source>
        <dbReference type="SAM" id="Phobius"/>
    </source>
</evidence>
<sequence length="622" mass="67590">MGYIIAILFALAGSAFAPTVLAQYNVKNFWQQATRVSFFFVAVAVLLSTSFVFIGAYEVGQLKRVYFGDSLPSGRIIATTTEGAMKGPQADILGPGFNFQLGLNILYDVDKTYKVVSIEDGMFGYLVAKDGRAMPPGQTYAEAFAPGTVYSMLDANYFLDGGSGIKGPQTTVLPPGDYRINHYLWTITAGEVTEIPKGHVAVIKANVVSTVNFGDMMAAKPTSCKPTRITDATGGQLAVPLVPVGCIGIWDTPLFPGKYYINLKAYNVTLVDTRVQAWQYQGGFTKRSVNLTVDANGEITQEKSSELIKIPKNAADGAIGIKIDGYTIQQQVRALVQVEPKNAPFIVASVGNLHEVEDRIITPAIQSTTRDLSGQFIEVVEPVLLPSGKPKTDKDGNVVTRKIRRPVQPLDLIERREVLQARVEEKVRPEGLKAGVTVKEVRFLEPDMPPEILLPRKRQQLASQMVATMKEEQKAQQQRIAKENASATADQQGELVKAEIAVQVAELYKKQRTARGKADRIYLEQIAAGQKKQVAVLGEEKVVQLKMVELFLETLAANPTLVGLVGKLVPDTVVFGGGIGDLNGPAAVLKRAFTKNGGNKDAVTLQNIQKVLRDQGILSATK</sequence>
<dbReference type="AlphaFoldDB" id="A0A0F9K9F3"/>
<reference evidence="2" key="1">
    <citation type="journal article" date="2015" name="Nature">
        <title>Complex archaea that bridge the gap between prokaryotes and eukaryotes.</title>
        <authorList>
            <person name="Spang A."/>
            <person name="Saw J.H."/>
            <person name="Jorgensen S.L."/>
            <person name="Zaremba-Niedzwiedzka K."/>
            <person name="Martijn J."/>
            <person name="Lind A.E."/>
            <person name="van Eijk R."/>
            <person name="Schleper C."/>
            <person name="Guy L."/>
            <person name="Ettema T.J."/>
        </authorList>
    </citation>
    <scope>NUCLEOTIDE SEQUENCE</scope>
</reference>
<keyword evidence="1" id="KW-1133">Transmembrane helix</keyword>
<keyword evidence="1" id="KW-0812">Transmembrane</keyword>
<protein>
    <recommendedName>
        <fullName evidence="3">Band 7 domain-containing protein</fullName>
    </recommendedName>
</protein>
<name>A0A0F9K9F3_9ZZZZ</name>
<feature type="transmembrane region" description="Helical" evidence="1">
    <location>
        <begin position="38"/>
        <end position="57"/>
    </location>
</feature>
<comment type="caution">
    <text evidence="2">The sequence shown here is derived from an EMBL/GenBank/DDBJ whole genome shotgun (WGS) entry which is preliminary data.</text>
</comment>
<evidence type="ECO:0000313" key="2">
    <source>
        <dbReference type="EMBL" id="KKM18733.1"/>
    </source>
</evidence>
<evidence type="ECO:0008006" key="3">
    <source>
        <dbReference type="Google" id="ProtNLM"/>
    </source>
</evidence>